<reference evidence="3 4" key="1">
    <citation type="submission" date="2012-04" db="EMBL/GenBank/DDBJ databases">
        <title>The Genome Sequence of Afipia clevelandensis ATCC 49720.</title>
        <authorList>
            <consortium name="The Broad Institute Genome Sequencing Platform"/>
            <person name="Earl A."/>
            <person name="Ward D."/>
            <person name="Feldgarden M."/>
            <person name="Gevers D."/>
            <person name="Huys G."/>
            <person name="Walker B."/>
            <person name="Young S.K."/>
            <person name="Zeng Q."/>
            <person name="Gargeya S."/>
            <person name="Fitzgerald M."/>
            <person name="Haas B."/>
            <person name="Abouelleil A."/>
            <person name="Alvarado L."/>
            <person name="Arachchi H.M."/>
            <person name="Berlin A."/>
            <person name="Chapman S.B."/>
            <person name="Goldberg J."/>
            <person name="Griggs A."/>
            <person name="Gujja S."/>
            <person name="Hansen M."/>
            <person name="Howarth C."/>
            <person name="Imamovic A."/>
            <person name="Larimer J."/>
            <person name="McCowen C."/>
            <person name="Montmayeur A."/>
            <person name="Murphy C."/>
            <person name="Neiman D."/>
            <person name="Pearson M."/>
            <person name="Priest M."/>
            <person name="Roberts A."/>
            <person name="Saif S."/>
            <person name="Shea T."/>
            <person name="Sisk P."/>
            <person name="Sykes S."/>
            <person name="Wortman J."/>
            <person name="Nusbaum C."/>
            <person name="Birren B."/>
        </authorList>
    </citation>
    <scope>NUCLEOTIDE SEQUENCE [LARGE SCALE GENOMIC DNA]</scope>
    <source>
        <strain evidence="3 4">ATCC 49720</strain>
    </source>
</reference>
<keyword evidence="4" id="KW-1185">Reference proteome</keyword>
<name>K8NXH8_9BRAD</name>
<dbReference type="EMBL" id="AGWY01000017">
    <property type="protein sequence ID" value="EKS32140.1"/>
    <property type="molecule type" value="Genomic_DNA"/>
</dbReference>
<evidence type="ECO:0000313" key="3">
    <source>
        <dbReference type="EMBL" id="EKS32140.1"/>
    </source>
</evidence>
<dbReference type="Pfam" id="PF18932">
    <property type="entry name" value="DUF5681"/>
    <property type="match status" value="1"/>
</dbReference>
<evidence type="ECO:0000313" key="4">
    <source>
        <dbReference type="Proteomes" id="UP000001095"/>
    </source>
</evidence>
<dbReference type="AlphaFoldDB" id="K8NXH8"/>
<sequence>MASIPKIERVFRKRVRLEPSDDDVGYGKPPRSRQFKPGQSGNPKGRPKGAKSEATILMELLNRKIEIRQNGRIRKITILEGIFHKLAEDSLKGNTKSAAFVLNRLAAIASTASAESEVNPDDKAVLDAYLRNFQSTLGGKEKER</sequence>
<dbReference type="HOGENOM" id="CLU_125932_0_0_5"/>
<dbReference type="PATRIC" id="fig|883079.3.peg.4035"/>
<feature type="region of interest" description="Disordered" evidence="1">
    <location>
        <begin position="18"/>
        <end position="52"/>
    </location>
</feature>
<gene>
    <name evidence="3" type="ORF">HMPREF9696_03943</name>
</gene>
<comment type="caution">
    <text evidence="3">The sequence shown here is derived from an EMBL/GenBank/DDBJ whole genome shotgun (WGS) entry which is preliminary data.</text>
</comment>
<protein>
    <recommendedName>
        <fullName evidence="2">DUF5681 domain-containing protein</fullName>
    </recommendedName>
</protein>
<evidence type="ECO:0000256" key="1">
    <source>
        <dbReference type="SAM" id="MobiDB-lite"/>
    </source>
</evidence>
<feature type="domain" description="DUF5681" evidence="2">
    <location>
        <begin position="32"/>
        <end position="107"/>
    </location>
</feature>
<dbReference type="RefSeq" id="WP_002714813.1">
    <property type="nucleotide sequence ID" value="NZ_KB375281.1"/>
</dbReference>
<organism evidence="3 4">
    <name type="scientific">Afipia clevelandensis ATCC 49720</name>
    <dbReference type="NCBI Taxonomy" id="883079"/>
    <lineage>
        <taxon>Bacteria</taxon>
        <taxon>Pseudomonadati</taxon>
        <taxon>Pseudomonadota</taxon>
        <taxon>Alphaproteobacteria</taxon>
        <taxon>Hyphomicrobiales</taxon>
        <taxon>Nitrobacteraceae</taxon>
        <taxon>Afipia</taxon>
    </lineage>
</organism>
<accession>K8NXH8</accession>
<dbReference type="Proteomes" id="UP000001095">
    <property type="component" value="Unassembled WGS sequence"/>
</dbReference>
<evidence type="ECO:0000259" key="2">
    <source>
        <dbReference type="Pfam" id="PF18932"/>
    </source>
</evidence>
<proteinExistence type="predicted"/>
<dbReference type="InterPro" id="IPR043736">
    <property type="entry name" value="DUF5681"/>
</dbReference>
<dbReference type="OrthoDB" id="2086138at2"/>